<dbReference type="PANTHER" id="PTHR42928">
    <property type="entry name" value="TRICARBOXYLATE-BINDING PROTEIN"/>
    <property type="match status" value="1"/>
</dbReference>
<dbReference type="OrthoDB" id="9780943at2"/>
<dbReference type="EMBL" id="CP019937">
    <property type="protein sequence ID" value="ARO14856.1"/>
    <property type="molecule type" value="Genomic_DNA"/>
</dbReference>
<gene>
    <name evidence="3" type="ORF">BVG79_01510</name>
</gene>
<feature type="chain" id="PRO_5012823011" description="Tricarboxylic transport membrane protein" evidence="2">
    <location>
        <begin position="28"/>
        <end position="322"/>
    </location>
</feature>
<comment type="similarity">
    <text evidence="1">Belongs to the UPF0065 (bug) family.</text>
</comment>
<dbReference type="SUPFAM" id="SSF53850">
    <property type="entry name" value="Periplasmic binding protein-like II"/>
    <property type="match status" value="1"/>
</dbReference>
<accession>A0A1W6P016</accession>
<keyword evidence="2" id="KW-0732">Signal</keyword>
<proteinExistence type="inferred from homology"/>
<dbReference type="PANTHER" id="PTHR42928:SF3">
    <property type="entry name" value="UPF0065 PROTEIN YFLP"/>
    <property type="match status" value="1"/>
</dbReference>
<reference evidence="3 4" key="1">
    <citation type="submission" date="2017-02" db="EMBL/GenBank/DDBJ databases">
        <title>Ketogulonicigenium robustum SPU B003 Genome sequencing and assembly.</title>
        <authorList>
            <person name="Li Y."/>
            <person name="Liu L."/>
            <person name="Wang C."/>
            <person name="Zhang M."/>
            <person name="Zhang T."/>
            <person name="Zhang Y."/>
        </authorList>
    </citation>
    <scope>NUCLEOTIDE SEQUENCE [LARGE SCALE GENOMIC DNA]</scope>
    <source>
        <strain evidence="3 4">SPU_B003</strain>
    </source>
</reference>
<dbReference type="PIRSF" id="PIRSF017082">
    <property type="entry name" value="YflP"/>
    <property type="match status" value="1"/>
</dbReference>
<dbReference type="InterPro" id="IPR005064">
    <property type="entry name" value="BUG"/>
</dbReference>
<organism evidence="3 4">
    <name type="scientific">Ketogulonicigenium robustum</name>
    <dbReference type="NCBI Taxonomy" id="92947"/>
    <lineage>
        <taxon>Bacteria</taxon>
        <taxon>Pseudomonadati</taxon>
        <taxon>Pseudomonadota</taxon>
        <taxon>Alphaproteobacteria</taxon>
        <taxon>Rhodobacterales</taxon>
        <taxon>Roseobacteraceae</taxon>
        <taxon>Ketogulonicigenium</taxon>
    </lineage>
</organism>
<evidence type="ECO:0000256" key="2">
    <source>
        <dbReference type="SAM" id="SignalP"/>
    </source>
</evidence>
<evidence type="ECO:0008006" key="5">
    <source>
        <dbReference type="Google" id="ProtNLM"/>
    </source>
</evidence>
<dbReference type="KEGG" id="kro:BVG79_01510"/>
<dbReference type="CDD" id="cd07012">
    <property type="entry name" value="PBP2_Bug_TTT"/>
    <property type="match status" value="1"/>
</dbReference>
<dbReference type="Pfam" id="PF03401">
    <property type="entry name" value="TctC"/>
    <property type="match status" value="1"/>
</dbReference>
<dbReference type="Proteomes" id="UP000242447">
    <property type="component" value="Chromosome"/>
</dbReference>
<name>A0A1W6P016_9RHOB</name>
<feature type="signal peptide" evidence="2">
    <location>
        <begin position="1"/>
        <end position="27"/>
    </location>
</feature>
<evidence type="ECO:0000313" key="4">
    <source>
        <dbReference type="Proteomes" id="UP000242447"/>
    </source>
</evidence>
<evidence type="ECO:0000313" key="3">
    <source>
        <dbReference type="EMBL" id="ARO14856.1"/>
    </source>
</evidence>
<dbReference type="InterPro" id="IPR042100">
    <property type="entry name" value="Bug_dom1"/>
</dbReference>
<dbReference type="AlphaFoldDB" id="A0A1W6P016"/>
<sequence>MNIKKIAVLGAVSVMLGAGLHATNAAADVSVMIPAGPGGGWDGTGRQAFGAMNAAGIYTDGVSFTNTGGAGGTIGLAAFQNSEKGKADALAVFGAITVGSIMLNSSPIDLSTYTPIARLTAEHLVIAVDSRSEIQTLEQLVTALKENTGAVPVGGGSAGGVDHIALALLAQAADIPVADLNYIPQTSGAETVTGIVNGTLVAGISGISEFVPFEEQDRIRILGITSAERHASLPDVATFKEAGFDVEIANWRGILGAPDMPADNAAEWVARFDALNDSDAWAQVLQTQGWDGFYLSGPAFGDFIAAENERIGDILKGAGLIE</sequence>
<dbReference type="STRING" id="92947.BVG79_01510"/>
<protein>
    <recommendedName>
        <fullName evidence="5">Tricarboxylic transport membrane protein</fullName>
    </recommendedName>
</protein>
<keyword evidence="4" id="KW-1185">Reference proteome</keyword>
<dbReference type="Gene3D" id="3.40.190.10">
    <property type="entry name" value="Periplasmic binding protein-like II"/>
    <property type="match status" value="1"/>
</dbReference>
<dbReference type="Gene3D" id="3.40.190.150">
    <property type="entry name" value="Bordetella uptake gene, domain 1"/>
    <property type="match status" value="1"/>
</dbReference>
<evidence type="ECO:0000256" key="1">
    <source>
        <dbReference type="ARBA" id="ARBA00006987"/>
    </source>
</evidence>